<dbReference type="GO" id="GO:0006511">
    <property type="term" value="P:ubiquitin-dependent protein catabolic process"/>
    <property type="evidence" value="ECO:0007669"/>
    <property type="project" value="TreeGrafter"/>
</dbReference>
<evidence type="ECO:0000256" key="5">
    <source>
        <dbReference type="ARBA" id="ARBA00023306"/>
    </source>
</evidence>
<feature type="compositionally biased region" description="Low complexity" evidence="6">
    <location>
        <begin position="30"/>
        <end position="44"/>
    </location>
</feature>
<dbReference type="AlphaFoldDB" id="A0A427XLD3"/>
<accession>A0A427XLD3</accession>
<dbReference type="RefSeq" id="XP_028474779.1">
    <property type="nucleotide sequence ID" value="XM_028624611.1"/>
</dbReference>
<feature type="region of interest" description="Disordered" evidence="6">
    <location>
        <begin position="444"/>
        <end position="492"/>
    </location>
</feature>
<dbReference type="Proteomes" id="UP000279236">
    <property type="component" value="Unassembled WGS sequence"/>
</dbReference>
<dbReference type="GO" id="GO:0004842">
    <property type="term" value="F:ubiquitin-protein transferase activity"/>
    <property type="evidence" value="ECO:0007669"/>
    <property type="project" value="TreeGrafter"/>
</dbReference>
<dbReference type="GO" id="GO:0016567">
    <property type="term" value="P:protein ubiquitination"/>
    <property type="evidence" value="ECO:0007669"/>
    <property type="project" value="TreeGrafter"/>
</dbReference>
<evidence type="ECO:0000259" key="7">
    <source>
        <dbReference type="Pfam" id="PF17979"/>
    </source>
</evidence>
<dbReference type="PANTHER" id="PTHR16079">
    <property type="entry name" value="UBIQUITIN LIGASE PROTEIN CHFR"/>
    <property type="match status" value="1"/>
</dbReference>
<evidence type="ECO:0000256" key="3">
    <source>
        <dbReference type="ARBA" id="ARBA00022786"/>
    </source>
</evidence>
<comment type="caution">
    <text evidence="8">The sequence shown here is derived from an EMBL/GenBank/DDBJ whole genome shotgun (WGS) entry which is preliminary data.</text>
</comment>
<feature type="region of interest" description="Disordered" evidence="6">
    <location>
        <begin position="603"/>
        <end position="665"/>
    </location>
</feature>
<proteinExistence type="predicted"/>
<evidence type="ECO:0000313" key="8">
    <source>
        <dbReference type="EMBL" id="RSH79670.1"/>
    </source>
</evidence>
<evidence type="ECO:0000256" key="4">
    <source>
        <dbReference type="ARBA" id="ARBA00023242"/>
    </source>
</evidence>
<evidence type="ECO:0000256" key="1">
    <source>
        <dbReference type="ARBA" id="ARBA00004123"/>
    </source>
</evidence>
<evidence type="ECO:0000313" key="9">
    <source>
        <dbReference type="Proteomes" id="UP000279236"/>
    </source>
</evidence>
<dbReference type="STRING" id="105984.A0A427XLD3"/>
<evidence type="ECO:0000256" key="6">
    <source>
        <dbReference type="SAM" id="MobiDB-lite"/>
    </source>
</evidence>
<dbReference type="GeneID" id="39593865"/>
<feature type="compositionally biased region" description="Low complexity" evidence="6">
    <location>
        <begin position="548"/>
        <end position="580"/>
    </location>
</feature>
<evidence type="ECO:0000256" key="2">
    <source>
        <dbReference type="ARBA" id="ARBA00022679"/>
    </source>
</evidence>
<keyword evidence="5" id="KW-0131">Cell cycle</keyword>
<dbReference type="PANTHER" id="PTHR16079:SF4">
    <property type="entry name" value="E3 UBIQUITIN-PROTEIN LIGASE CHFR"/>
    <property type="match status" value="1"/>
</dbReference>
<keyword evidence="3" id="KW-0833">Ubl conjugation pathway</keyword>
<dbReference type="OrthoDB" id="1305878at2759"/>
<keyword evidence="4" id="KW-0539">Nucleus</keyword>
<dbReference type="InterPro" id="IPR052256">
    <property type="entry name" value="E3_ubiquitin-ligase_CHFR"/>
</dbReference>
<dbReference type="GO" id="GO:0005634">
    <property type="term" value="C:nucleus"/>
    <property type="evidence" value="ECO:0007669"/>
    <property type="project" value="TreeGrafter"/>
</dbReference>
<feature type="region of interest" description="Disordered" evidence="6">
    <location>
        <begin position="537"/>
        <end position="580"/>
    </location>
</feature>
<feature type="compositionally biased region" description="Low complexity" evidence="6">
    <location>
        <begin position="609"/>
        <end position="622"/>
    </location>
</feature>
<protein>
    <recommendedName>
        <fullName evidence="7">E3 ubiquitin-protein ligase CHFR cysteine rich domain-containing protein</fullName>
    </recommendedName>
</protein>
<name>A0A427XLD3_9TREE</name>
<dbReference type="InterPro" id="IPR040909">
    <property type="entry name" value="CHFR_Znf-CRD"/>
</dbReference>
<keyword evidence="2" id="KW-0808">Transferase</keyword>
<feature type="region of interest" description="Disordered" evidence="6">
    <location>
        <begin position="1"/>
        <end position="52"/>
    </location>
</feature>
<sequence>MTRTRAQFDADTGVDPSISPRVKAARTELTTDAPTAADTMPNPTVHNDHGHDETVTASATTLALLEELECGICVQQWINSLPRYPASLLPGDPVPEPVSCPHCRHAPIQTATPSRVAKTMVTLLLERHPDYARSANEHAQAEELYAATVGGVLTFPVPPPPPRQLQRHEFWRPCRSCYPQEEGAWRCPVPVPRFDVPSERDRCLRADGVCPEGHRLCAGCDRLSPSNGPVGINCGICGEGFCGDAAFGCDCSPVSQSKPTSQFNAIAYVLEDCPSDMLAMAFKDNWTEMYHLGVYLGQNEATLKAGDIYNAILEWVRSPEGIESGGLLGLMTRADINLRLRTGMADEMQHAVMAVGEGETQAGICGGCADEIFCAGIFEWWMRELKKPEVTNGRAATMQGRPNCKHGRKCTKQDSDTHAKKFNHICDPLPADEAAQIQQDDSIPVGEPASERTEVTADNASDSGSDSDDEKEEDSRSYVDVGTQYESSPEGTIMVRYSKETIHPGWSVPTTTSSGALPMFNHPKGPSSVPSVSIANLINAAPPPPRPQSANTAGPSSSLLRASSPHASSSSAPRVSGSASSPLTGAYSWPTYCGAHTPPPLQHSFATNASSTLSSGPSGTLAKMSFPPSLMAKPPHQTAVTLGGDPNAMVAGPSSSTSGAADFDS</sequence>
<keyword evidence="9" id="KW-1185">Reference proteome</keyword>
<reference evidence="8 9" key="1">
    <citation type="submission" date="2018-11" db="EMBL/GenBank/DDBJ databases">
        <title>Genome sequence of Apiotrichum porosum DSM 27194.</title>
        <authorList>
            <person name="Aliyu H."/>
            <person name="Gorte O."/>
            <person name="Ochsenreither K."/>
        </authorList>
    </citation>
    <scope>NUCLEOTIDE SEQUENCE [LARGE SCALE GENOMIC DNA]</scope>
    <source>
        <strain evidence="8 9">DSM 27194</strain>
    </source>
</reference>
<comment type="subcellular location">
    <subcellularLocation>
        <location evidence="1">Nucleus</location>
    </subcellularLocation>
</comment>
<feature type="domain" description="E3 ubiquitin-protein ligase CHFR cysteine rich" evidence="7">
    <location>
        <begin position="212"/>
        <end position="320"/>
    </location>
</feature>
<feature type="region of interest" description="Disordered" evidence="6">
    <location>
        <begin position="393"/>
        <end position="412"/>
    </location>
</feature>
<organism evidence="8 9">
    <name type="scientific">Apiotrichum porosum</name>
    <dbReference type="NCBI Taxonomy" id="105984"/>
    <lineage>
        <taxon>Eukaryota</taxon>
        <taxon>Fungi</taxon>
        <taxon>Dikarya</taxon>
        <taxon>Basidiomycota</taxon>
        <taxon>Agaricomycotina</taxon>
        <taxon>Tremellomycetes</taxon>
        <taxon>Trichosporonales</taxon>
        <taxon>Trichosporonaceae</taxon>
        <taxon>Apiotrichum</taxon>
    </lineage>
</organism>
<dbReference type="Pfam" id="PF17979">
    <property type="entry name" value="zf-CRD"/>
    <property type="match status" value="1"/>
</dbReference>
<dbReference type="EMBL" id="RSCE01000009">
    <property type="protein sequence ID" value="RSH79670.1"/>
    <property type="molecule type" value="Genomic_DNA"/>
</dbReference>
<gene>
    <name evidence="8" type="ORF">EHS24_009322</name>
</gene>